<dbReference type="Pfam" id="PF04186">
    <property type="entry name" value="FxsA"/>
    <property type="match status" value="1"/>
</dbReference>
<dbReference type="PANTHER" id="PTHR35335:SF1">
    <property type="entry name" value="UPF0716 PROTEIN FXSA"/>
    <property type="match status" value="1"/>
</dbReference>
<dbReference type="GO" id="GO:0016020">
    <property type="term" value="C:membrane"/>
    <property type="evidence" value="ECO:0007669"/>
    <property type="project" value="InterPro"/>
</dbReference>
<sequence>MGWLIGVAVLALPVMEIMAWIRAAEVIGAWSVIGLTVAAVLLGTAILRNLGLAVLLNARARLQQGEVPLQAAFDGLFLAASGVLLILPGFISDALGLLLLLPPVRRLIREQMALRLVVMPGASTGPASGPVTIDGDYTVVEPEPPPADTKHLEP</sequence>
<dbReference type="OrthoDB" id="9792788at2"/>
<feature type="transmembrane region" description="Helical" evidence="1">
    <location>
        <begin position="76"/>
        <end position="101"/>
    </location>
</feature>
<dbReference type="PANTHER" id="PTHR35335">
    <property type="entry name" value="UPF0716 PROTEIN FXSA"/>
    <property type="match status" value="1"/>
</dbReference>
<accession>A0A178MNI2</accession>
<keyword evidence="1" id="KW-0812">Transmembrane</keyword>
<dbReference type="RefSeq" id="WP_068492821.1">
    <property type="nucleotide sequence ID" value="NZ_LWQT01000055.1"/>
</dbReference>
<feature type="transmembrane region" description="Helical" evidence="1">
    <location>
        <begin position="33"/>
        <end position="56"/>
    </location>
</feature>
<evidence type="ECO:0008006" key="4">
    <source>
        <dbReference type="Google" id="ProtNLM"/>
    </source>
</evidence>
<keyword evidence="1" id="KW-1133">Transmembrane helix</keyword>
<dbReference type="NCBIfam" id="NF008528">
    <property type="entry name" value="PRK11463.1-2"/>
    <property type="match status" value="1"/>
</dbReference>
<reference evidence="2 3" key="1">
    <citation type="submission" date="2016-04" db="EMBL/GenBank/DDBJ databases">
        <title>Draft genome sequence of freshwater magnetotactic bacteria Magnetospirillum marisnigri SP-1 and Magnetospirillum moscoviense BB-1.</title>
        <authorList>
            <person name="Koziaeva V."/>
            <person name="Dziuba M.V."/>
            <person name="Ivanov T.M."/>
            <person name="Kuznetsov B."/>
            <person name="Grouzdev D.S."/>
        </authorList>
    </citation>
    <scope>NUCLEOTIDE SEQUENCE [LARGE SCALE GENOMIC DNA]</scope>
    <source>
        <strain evidence="2 3">SP-1</strain>
    </source>
</reference>
<comment type="caution">
    <text evidence="2">The sequence shown here is derived from an EMBL/GenBank/DDBJ whole genome shotgun (WGS) entry which is preliminary data.</text>
</comment>
<dbReference type="InterPro" id="IPR007313">
    <property type="entry name" value="FxsA"/>
</dbReference>
<organism evidence="2 3">
    <name type="scientific">Paramagnetospirillum marisnigri</name>
    <dbReference type="NCBI Taxonomy" id="1285242"/>
    <lineage>
        <taxon>Bacteria</taxon>
        <taxon>Pseudomonadati</taxon>
        <taxon>Pseudomonadota</taxon>
        <taxon>Alphaproteobacteria</taxon>
        <taxon>Rhodospirillales</taxon>
        <taxon>Magnetospirillaceae</taxon>
        <taxon>Paramagnetospirillum</taxon>
    </lineage>
</organism>
<evidence type="ECO:0000313" key="2">
    <source>
        <dbReference type="EMBL" id="OAN50342.1"/>
    </source>
</evidence>
<dbReference type="Proteomes" id="UP000078428">
    <property type="component" value="Unassembled WGS sequence"/>
</dbReference>
<keyword evidence="3" id="KW-1185">Reference proteome</keyword>
<gene>
    <name evidence="2" type="ORF">A6A04_02810</name>
</gene>
<keyword evidence="1" id="KW-0472">Membrane</keyword>
<name>A0A178MNI2_9PROT</name>
<evidence type="ECO:0000313" key="3">
    <source>
        <dbReference type="Proteomes" id="UP000078428"/>
    </source>
</evidence>
<proteinExistence type="predicted"/>
<dbReference type="EMBL" id="LWQT01000055">
    <property type="protein sequence ID" value="OAN50342.1"/>
    <property type="molecule type" value="Genomic_DNA"/>
</dbReference>
<protein>
    <recommendedName>
        <fullName evidence="4">FxsA protein</fullName>
    </recommendedName>
</protein>
<dbReference type="STRING" id="1285242.A6A04_02810"/>
<dbReference type="AlphaFoldDB" id="A0A178MNI2"/>
<evidence type="ECO:0000256" key="1">
    <source>
        <dbReference type="SAM" id="Phobius"/>
    </source>
</evidence>